<keyword evidence="3" id="KW-1185">Reference proteome</keyword>
<evidence type="ECO:0000313" key="3">
    <source>
        <dbReference type="Proteomes" id="UP000724874"/>
    </source>
</evidence>
<dbReference type="AlphaFoldDB" id="A0A9P5N6M6"/>
<evidence type="ECO:0000256" key="1">
    <source>
        <dbReference type="SAM" id="MobiDB-lite"/>
    </source>
</evidence>
<evidence type="ECO:0000313" key="2">
    <source>
        <dbReference type="EMBL" id="KAF8868178.1"/>
    </source>
</evidence>
<feature type="region of interest" description="Disordered" evidence="1">
    <location>
        <begin position="1"/>
        <end position="22"/>
    </location>
</feature>
<sequence>MMNPFSDMTAPHPAHQLFMPPDPRDRGACARFRLCRKARKAARSTRLRSSGQSFQQLCTLLDFVNSQLQYYREVLLEQARLHQELASSYSATMKEMTNHLIYISSLSSHAFSIPSSSSTSTCSQNTATLDTNMPSFCFYDPLLSRPPKNDVT</sequence>
<reference evidence="2" key="1">
    <citation type="submission" date="2020-11" db="EMBL/GenBank/DDBJ databases">
        <authorList>
            <consortium name="DOE Joint Genome Institute"/>
            <person name="Ahrendt S."/>
            <person name="Riley R."/>
            <person name="Andreopoulos W."/>
            <person name="LaButti K."/>
            <person name="Pangilinan J."/>
            <person name="Ruiz-duenas F.J."/>
            <person name="Barrasa J.M."/>
            <person name="Sanchez-Garcia M."/>
            <person name="Camarero S."/>
            <person name="Miyauchi S."/>
            <person name="Serrano A."/>
            <person name="Linde D."/>
            <person name="Babiker R."/>
            <person name="Drula E."/>
            <person name="Ayuso-Fernandez I."/>
            <person name="Pacheco R."/>
            <person name="Padilla G."/>
            <person name="Ferreira P."/>
            <person name="Barriuso J."/>
            <person name="Kellner H."/>
            <person name="Castanera R."/>
            <person name="Alfaro M."/>
            <person name="Ramirez L."/>
            <person name="Pisabarro A.G."/>
            <person name="Kuo A."/>
            <person name="Tritt A."/>
            <person name="Lipzen A."/>
            <person name="He G."/>
            <person name="Yan M."/>
            <person name="Ng V."/>
            <person name="Cullen D."/>
            <person name="Martin F."/>
            <person name="Rosso M.-N."/>
            <person name="Henrissat B."/>
            <person name="Hibbett D."/>
            <person name="Martinez A.T."/>
            <person name="Grigoriev I.V."/>
        </authorList>
    </citation>
    <scope>NUCLEOTIDE SEQUENCE</scope>
    <source>
        <strain evidence="2">AH 44721</strain>
    </source>
</reference>
<gene>
    <name evidence="2" type="ORF">CPB84DRAFT_1809485</name>
</gene>
<accession>A0A9P5N6M6</accession>
<dbReference type="EMBL" id="JADNYJ010000768">
    <property type="protein sequence ID" value="KAF8868178.1"/>
    <property type="molecule type" value="Genomic_DNA"/>
</dbReference>
<dbReference type="Proteomes" id="UP000724874">
    <property type="component" value="Unassembled WGS sequence"/>
</dbReference>
<comment type="caution">
    <text evidence="2">The sequence shown here is derived from an EMBL/GenBank/DDBJ whole genome shotgun (WGS) entry which is preliminary data.</text>
</comment>
<name>A0A9P5N6M6_GYMJU</name>
<proteinExistence type="predicted"/>
<protein>
    <submittedName>
        <fullName evidence="2">Uncharacterized protein</fullName>
    </submittedName>
</protein>
<organism evidence="2 3">
    <name type="scientific">Gymnopilus junonius</name>
    <name type="common">Spectacular rustgill mushroom</name>
    <name type="synonym">Gymnopilus spectabilis subsp. junonius</name>
    <dbReference type="NCBI Taxonomy" id="109634"/>
    <lineage>
        <taxon>Eukaryota</taxon>
        <taxon>Fungi</taxon>
        <taxon>Dikarya</taxon>
        <taxon>Basidiomycota</taxon>
        <taxon>Agaricomycotina</taxon>
        <taxon>Agaricomycetes</taxon>
        <taxon>Agaricomycetidae</taxon>
        <taxon>Agaricales</taxon>
        <taxon>Agaricineae</taxon>
        <taxon>Hymenogastraceae</taxon>
        <taxon>Gymnopilus</taxon>
    </lineage>
</organism>